<dbReference type="InterPro" id="IPR051638">
    <property type="entry name" value="CTBP_dehydrogenase"/>
</dbReference>
<keyword evidence="5" id="KW-1185">Reference proteome</keyword>
<feature type="domain" description="D-isomer specific 2-hydroxyacid dehydrogenase catalytic" evidence="2">
    <location>
        <begin position="13"/>
        <end position="331"/>
    </location>
</feature>
<dbReference type="OrthoDB" id="277029at2"/>
<proteinExistence type="inferred from homology"/>
<organism evidence="4 5">
    <name type="scientific">Rubinisphaera italica</name>
    <dbReference type="NCBI Taxonomy" id="2527969"/>
    <lineage>
        <taxon>Bacteria</taxon>
        <taxon>Pseudomonadati</taxon>
        <taxon>Planctomycetota</taxon>
        <taxon>Planctomycetia</taxon>
        <taxon>Planctomycetales</taxon>
        <taxon>Planctomycetaceae</taxon>
        <taxon>Rubinisphaera</taxon>
    </lineage>
</organism>
<dbReference type="Gene3D" id="3.40.50.720">
    <property type="entry name" value="NAD(P)-binding Rossmann-like Domain"/>
    <property type="match status" value="2"/>
</dbReference>
<dbReference type="EC" id="1.1.1.29" evidence="4"/>
<dbReference type="Pfam" id="PF00389">
    <property type="entry name" value="2-Hacid_dh"/>
    <property type="match status" value="1"/>
</dbReference>
<dbReference type="RefSeq" id="WP_146505911.1">
    <property type="nucleotide sequence ID" value="NZ_SJPG01000001.1"/>
</dbReference>
<dbReference type="CDD" id="cd05299">
    <property type="entry name" value="CtBP_dh"/>
    <property type="match status" value="1"/>
</dbReference>
<comment type="caution">
    <text evidence="4">The sequence shown here is derived from an EMBL/GenBank/DDBJ whole genome shotgun (WGS) entry which is preliminary data.</text>
</comment>
<keyword evidence="1 4" id="KW-0560">Oxidoreductase</keyword>
<dbReference type="PANTHER" id="PTHR46029">
    <property type="entry name" value="C-TERMINAL-BINDING PROTEIN"/>
    <property type="match status" value="1"/>
</dbReference>
<dbReference type="InterPro" id="IPR006139">
    <property type="entry name" value="D-isomer_2_OHA_DH_cat_dom"/>
</dbReference>
<dbReference type="GO" id="GO:0006357">
    <property type="term" value="P:regulation of transcription by RNA polymerase II"/>
    <property type="evidence" value="ECO:0007669"/>
    <property type="project" value="TreeGrafter"/>
</dbReference>
<evidence type="ECO:0000313" key="4">
    <source>
        <dbReference type="EMBL" id="TWT64176.1"/>
    </source>
</evidence>
<dbReference type="EMBL" id="SJPG01000001">
    <property type="protein sequence ID" value="TWT64176.1"/>
    <property type="molecule type" value="Genomic_DNA"/>
</dbReference>
<dbReference type="GO" id="GO:0001221">
    <property type="term" value="F:transcription coregulator binding"/>
    <property type="evidence" value="ECO:0007669"/>
    <property type="project" value="TreeGrafter"/>
</dbReference>
<comment type="similarity">
    <text evidence="1">Belongs to the D-isomer specific 2-hydroxyacid dehydrogenase family.</text>
</comment>
<dbReference type="SUPFAM" id="SSF52283">
    <property type="entry name" value="Formate/glycerate dehydrogenase catalytic domain-like"/>
    <property type="match status" value="1"/>
</dbReference>
<evidence type="ECO:0000259" key="2">
    <source>
        <dbReference type="Pfam" id="PF00389"/>
    </source>
</evidence>
<evidence type="ECO:0000313" key="5">
    <source>
        <dbReference type="Proteomes" id="UP000316095"/>
    </source>
</evidence>
<name>A0A5C5XLU7_9PLAN</name>
<gene>
    <name evidence="4" type="primary">hprA</name>
    <name evidence="4" type="ORF">Pan54_49370</name>
</gene>
<dbReference type="InterPro" id="IPR006140">
    <property type="entry name" value="D-isomer_DH_NAD-bd"/>
</dbReference>
<accession>A0A5C5XLU7</accession>
<dbReference type="AlphaFoldDB" id="A0A5C5XLU7"/>
<dbReference type="GO" id="GO:0140297">
    <property type="term" value="F:DNA-binding transcription factor binding"/>
    <property type="evidence" value="ECO:0007669"/>
    <property type="project" value="TreeGrafter"/>
</dbReference>
<dbReference type="SUPFAM" id="SSF51735">
    <property type="entry name" value="NAD(P)-binding Rossmann-fold domains"/>
    <property type="match status" value="1"/>
</dbReference>
<evidence type="ECO:0000256" key="1">
    <source>
        <dbReference type="RuleBase" id="RU003719"/>
    </source>
</evidence>
<dbReference type="InterPro" id="IPR043322">
    <property type="entry name" value="CtBP"/>
</dbReference>
<dbReference type="Pfam" id="PF02826">
    <property type="entry name" value="2-Hacid_dh_C"/>
    <property type="match status" value="1"/>
</dbReference>
<dbReference type="PANTHER" id="PTHR46029:SF7">
    <property type="entry name" value="C-TERMINAL-BINDING PROTEIN"/>
    <property type="match status" value="1"/>
</dbReference>
<protein>
    <submittedName>
        <fullName evidence="4">Glycerate dehydrogenase</fullName>
        <ecNumber evidence="4">1.1.1.29</ecNumber>
    </submittedName>
</protein>
<evidence type="ECO:0000259" key="3">
    <source>
        <dbReference type="Pfam" id="PF02826"/>
    </source>
</evidence>
<reference evidence="4 5" key="1">
    <citation type="submission" date="2019-02" db="EMBL/GenBank/DDBJ databases">
        <title>Deep-cultivation of Planctomycetes and their phenomic and genomic characterization uncovers novel biology.</title>
        <authorList>
            <person name="Wiegand S."/>
            <person name="Jogler M."/>
            <person name="Boedeker C."/>
            <person name="Pinto D."/>
            <person name="Vollmers J."/>
            <person name="Rivas-Marin E."/>
            <person name="Kohn T."/>
            <person name="Peeters S.H."/>
            <person name="Heuer A."/>
            <person name="Rast P."/>
            <person name="Oberbeckmann S."/>
            <person name="Bunk B."/>
            <person name="Jeske O."/>
            <person name="Meyerdierks A."/>
            <person name="Storesund J.E."/>
            <person name="Kallscheuer N."/>
            <person name="Luecker S."/>
            <person name="Lage O.M."/>
            <person name="Pohl T."/>
            <person name="Merkel B.J."/>
            <person name="Hornburger P."/>
            <person name="Mueller R.-W."/>
            <person name="Bruemmer F."/>
            <person name="Labrenz M."/>
            <person name="Spormann A.M."/>
            <person name="Op Den Camp H."/>
            <person name="Overmann J."/>
            <person name="Amann R."/>
            <person name="Jetten M.S.M."/>
            <person name="Mascher T."/>
            <person name="Medema M.H."/>
            <person name="Devos D.P."/>
            <person name="Kaster A.-K."/>
            <person name="Ovreas L."/>
            <person name="Rohde M."/>
            <person name="Galperin M.Y."/>
            <person name="Jogler C."/>
        </authorList>
    </citation>
    <scope>NUCLEOTIDE SEQUENCE [LARGE SCALE GENOMIC DNA]</scope>
    <source>
        <strain evidence="4 5">Pan54</strain>
    </source>
</reference>
<feature type="domain" description="D-isomer specific 2-hydroxyacid dehydrogenase NAD-binding" evidence="3">
    <location>
        <begin position="111"/>
        <end position="299"/>
    </location>
</feature>
<dbReference type="InterPro" id="IPR036291">
    <property type="entry name" value="NAD(P)-bd_dom_sf"/>
</dbReference>
<sequence>MSSRPLVVVTDFITEPLEYEHQILGEVADVVAIDANNESELVGAVEQASALMIYHAISLTSETINRLQDCKLIVRCGVGIDNVDGLAARQKGIDLANVPDYGTEEVADSAIGLTLSLTRGLHVLNNRLQREVGPWSYSQVVPKRRLRNQVFAIIGLGRIGIATALRAKALGFDVRFYDPYICQGMDKALGIQQIDSLPELAKSAYVLSLHCPLTPGTQSIVDTDLIRMMPPGGYIINTARGGLLQPEVVLQAIEDNHLAGAGIDVLPDEPPAPQNPLVNAWRDPNHPAYDRVIINPHAAFYCEEGLQDMRIKGSQNCLRVLQGMPPVNVVN</sequence>
<dbReference type="GO" id="GO:0003714">
    <property type="term" value="F:transcription corepressor activity"/>
    <property type="evidence" value="ECO:0007669"/>
    <property type="project" value="InterPro"/>
</dbReference>
<dbReference type="GO" id="GO:0051287">
    <property type="term" value="F:NAD binding"/>
    <property type="evidence" value="ECO:0007669"/>
    <property type="project" value="InterPro"/>
</dbReference>
<dbReference type="Proteomes" id="UP000316095">
    <property type="component" value="Unassembled WGS sequence"/>
</dbReference>
<dbReference type="GO" id="GO:0008465">
    <property type="term" value="F:hydroxypyruvate reductase (NADH) activity"/>
    <property type="evidence" value="ECO:0007669"/>
    <property type="project" value="UniProtKB-EC"/>
</dbReference>